<feature type="transmembrane region" description="Helical" evidence="1">
    <location>
        <begin position="129"/>
        <end position="153"/>
    </location>
</feature>
<dbReference type="Proteomes" id="UP000199580">
    <property type="component" value="Unassembled WGS sequence"/>
</dbReference>
<dbReference type="PANTHER" id="PTHR37692">
    <property type="entry name" value="HYPOTHETICAL MEMBRANE SPANNING PROTEIN"/>
    <property type="match status" value="1"/>
</dbReference>
<keyword evidence="3" id="KW-1185">Reference proteome</keyword>
<accession>A0A1G8RVY1</accession>
<keyword evidence="1" id="KW-1133">Transmembrane helix</keyword>
<dbReference type="InterPro" id="IPR007352">
    <property type="entry name" value="DUF420"/>
</dbReference>
<gene>
    <name evidence="2" type="ORF">SAMN04487935_0305</name>
</gene>
<dbReference type="RefSeq" id="WP_091391527.1">
    <property type="nucleotide sequence ID" value="NZ_BKAI01000001.1"/>
</dbReference>
<evidence type="ECO:0000313" key="2">
    <source>
        <dbReference type="EMBL" id="SDJ21093.1"/>
    </source>
</evidence>
<protein>
    <submittedName>
        <fullName evidence="2">Putative membrane protein</fullName>
    </submittedName>
</protein>
<dbReference type="Pfam" id="PF04238">
    <property type="entry name" value="DUF420"/>
    <property type="match status" value="1"/>
</dbReference>
<dbReference type="STRING" id="1128970.SAMN04487935_0305"/>
<sequence length="193" mass="21568">MEQQSAEHKYNKWIVAISIIIPVAVAVLFSVKLKDFGIEVTPLNFLPPIYATINGITAVVLIAGVISIKNGNQKRHQQLMTTAIALSLSFLVMYIAYHMTAVSAVFGDANHDGLLDLNEKATVGWTRGLYLFILLTHIVLSIIIVPLVLVTYVRALAQRFDRHRKIARITFPIWLYVAVTGVVVYLMIAPYYV</sequence>
<dbReference type="OrthoDB" id="9811380at2"/>
<dbReference type="AlphaFoldDB" id="A0A1G8RVY1"/>
<feature type="transmembrane region" description="Helical" evidence="1">
    <location>
        <begin position="173"/>
        <end position="192"/>
    </location>
</feature>
<reference evidence="2 3" key="1">
    <citation type="submission" date="2016-10" db="EMBL/GenBank/DDBJ databases">
        <authorList>
            <person name="de Groot N.N."/>
        </authorList>
    </citation>
    <scope>NUCLEOTIDE SEQUENCE [LARGE SCALE GENOMIC DNA]</scope>
    <source>
        <strain evidence="2 3">CGMCC 1.10076</strain>
    </source>
</reference>
<feature type="transmembrane region" description="Helical" evidence="1">
    <location>
        <begin position="12"/>
        <end position="29"/>
    </location>
</feature>
<evidence type="ECO:0000256" key="1">
    <source>
        <dbReference type="SAM" id="Phobius"/>
    </source>
</evidence>
<evidence type="ECO:0000313" key="3">
    <source>
        <dbReference type="Proteomes" id="UP000199580"/>
    </source>
</evidence>
<keyword evidence="1" id="KW-0472">Membrane</keyword>
<dbReference type="EMBL" id="FNEZ01000001">
    <property type="protein sequence ID" value="SDJ21093.1"/>
    <property type="molecule type" value="Genomic_DNA"/>
</dbReference>
<organism evidence="2 3">
    <name type="scientific">Flavobacterium noncentrifugens</name>
    <dbReference type="NCBI Taxonomy" id="1128970"/>
    <lineage>
        <taxon>Bacteria</taxon>
        <taxon>Pseudomonadati</taxon>
        <taxon>Bacteroidota</taxon>
        <taxon>Flavobacteriia</taxon>
        <taxon>Flavobacteriales</taxon>
        <taxon>Flavobacteriaceae</taxon>
        <taxon>Flavobacterium</taxon>
    </lineage>
</organism>
<feature type="transmembrane region" description="Helical" evidence="1">
    <location>
        <begin position="79"/>
        <end position="97"/>
    </location>
</feature>
<dbReference type="PANTHER" id="PTHR37692:SF1">
    <property type="entry name" value="DUF420 DOMAIN-CONTAINING PROTEIN"/>
    <property type="match status" value="1"/>
</dbReference>
<keyword evidence="1" id="KW-0812">Transmembrane</keyword>
<name>A0A1G8RVY1_9FLAO</name>
<proteinExistence type="predicted"/>
<feature type="transmembrane region" description="Helical" evidence="1">
    <location>
        <begin position="49"/>
        <end position="67"/>
    </location>
</feature>